<keyword evidence="3" id="KW-1185">Reference proteome</keyword>
<organism evidence="2 3">
    <name type="scientific">Austropuccinia psidii MF-1</name>
    <dbReference type="NCBI Taxonomy" id="1389203"/>
    <lineage>
        <taxon>Eukaryota</taxon>
        <taxon>Fungi</taxon>
        <taxon>Dikarya</taxon>
        <taxon>Basidiomycota</taxon>
        <taxon>Pucciniomycotina</taxon>
        <taxon>Pucciniomycetes</taxon>
        <taxon>Pucciniales</taxon>
        <taxon>Sphaerophragmiaceae</taxon>
        <taxon>Austropuccinia</taxon>
    </lineage>
</organism>
<comment type="caution">
    <text evidence="2">The sequence shown here is derived from an EMBL/GenBank/DDBJ whole genome shotgun (WGS) entry which is preliminary data.</text>
</comment>
<gene>
    <name evidence="2" type="ORF">O181_113478</name>
</gene>
<reference evidence="2" key="1">
    <citation type="submission" date="2021-03" db="EMBL/GenBank/DDBJ databases">
        <title>Draft genome sequence of rust myrtle Austropuccinia psidii MF-1, a brazilian biotype.</title>
        <authorList>
            <person name="Quecine M.C."/>
            <person name="Pachon D.M.R."/>
            <person name="Bonatelli M.L."/>
            <person name="Correr F.H."/>
            <person name="Franceschini L.M."/>
            <person name="Leite T.F."/>
            <person name="Margarido G.R.A."/>
            <person name="Almeida C.A."/>
            <person name="Ferrarezi J.A."/>
            <person name="Labate C.A."/>
        </authorList>
    </citation>
    <scope>NUCLEOTIDE SEQUENCE</scope>
    <source>
        <strain evidence="2">MF-1</strain>
    </source>
</reference>
<evidence type="ECO:0000313" key="3">
    <source>
        <dbReference type="Proteomes" id="UP000765509"/>
    </source>
</evidence>
<evidence type="ECO:0000313" key="2">
    <source>
        <dbReference type="EMBL" id="MBW0573763.1"/>
    </source>
</evidence>
<dbReference type="InterPro" id="IPR046798">
    <property type="entry name" value="2OG-FeII_Oxy_6"/>
</dbReference>
<sequence>MNRLFSSSRPTAQISMPVSANITPSEIRRVVDVNQIKRIHFGRVAIFSSTGLLIALVEFRPFTTMSEVEVNQWDELSQFLFCEKRFTDPIATNEALLEGFMFAIGWRKCSMKNEQFGLYGSVRKIENTKDEWRNQGANLSPVGCSLGHSLQYVGDNLFEKIQNCYSSLGVPSFDQVNYEGNIPANQGACKVASALTFTMNGFENSPHLDKDASLYALGWWFQADKRTGQIQRDVSKRCTGGKSIYPNENLWIDLLACHGLIQVVWTSSTFAHYTDPAQDNKSTTLVGSDNAKSSLRLCGLPTLHTQIITIVQAANNSKTSLRWHPIVDMQILTLVKLPNNSNNSLRRCRLWTIHTQMLTLGQALTLHTLMLTLVKASANAKNSLCLFRLPKIHTPILTFVKVPRNAKNLLRLGRVPTIHMPILMSVKVPDNLNSSIHGQD</sequence>
<proteinExistence type="predicted"/>
<name>A0A9Q3K339_9BASI</name>
<accession>A0A9Q3K339</accession>
<feature type="domain" description="Tet-like 2OG-Fe(II) oxygenase" evidence="1">
    <location>
        <begin position="68"/>
        <end position="276"/>
    </location>
</feature>
<dbReference type="AlphaFoldDB" id="A0A9Q3K339"/>
<protein>
    <recommendedName>
        <fullName evidence="1">Tet-like 2OG-Fe(II) oxygenase domain-containing protein</fullName>
    </recommendedName>
</protein>
<dbReference type="Pfam" id="PF20515">
    <property type="entry name" value="2OG-FeII_Oxy_6"/>
    <property type="match status" value="1"/>
</dbReference>
<evidence type="ECO:0000259" key="1">
    <source>
        <dbReference type="Pfam" id="PF20515"/>
    </source>
</evidence>
<dbReference type="EMBL" id="AVOT02092753">
    <property type="protein sequence ID" value="MBW0573763.1"/>
    <property type="molecule type" value="Genomic_DNA"/>
</dbReference>
<dbReference type="Proteomes" id="UP000765509">
    <property type="component" value="Unassembled WGS sequence"/>
</dbReference>